<dbReference type="AlphaFoldDB" id="A0A507DVG0"/>
<comment type="caution">
    <text evidence="2">The sequence shown here is derived from an EMBL/GenBank/DDBJ whole genome shotgun (WGS) entry which is preliminary data.</text>
</comment>
<proteinExistence type="predicted"/>
<dbReference type="InterPro" id="IPR007751">
    <property type="entry name" value="DUF676_lipase-like"/>
</dbReference>
<dbReference type="OrthoDB" id="273452at2759"/>
<evidence type="ECO:0000313" key="2">
    <source>
        <dbReference type="EMBL" id="TPX55734.1"/>
    </source>
</evidence>
<feature type="domain" description="DUF676" evidence="1">
    <location>
        <begin position="21"/>
        <end position="84"/>
    </location>
</feature>
<gene>
    <name evidence="2" type="ORF">CcCBS67573_g09430</name>
</gene>
<accession>A0A507DVG0</accession>
<keyword evidence="3" id="KW-1185">Reference proteome</keyword>
<reference evidence="2 3" key="1">
    <citation type="journal article" date="2019" name="Sci. Rep.">
        <title>Comparative genomics of chytrid fungi reveal insights into the obligate biotrophic and pathogenic lifestyle of Synchytrium endobioticum.</title>
        <authorList>
            <person name="van de Vossenberg B.T.L.H."/>
            <person name="Warris S."/>
            <person name="Nguyen H.D.T."/>
            <person name="van Gent-Pelzer M.P.E."/>
            <person name="Joly D.L."/>
            <person name="van de Geest H.C."/>
            <person name="Bonants P.J.M."/>
            <person name="Smith D.S."/>
            <person name="Levesque C.A."/>
            <person name="van der Lee T.A.J."/>
        </authorList>
    </citation>
    <scope>NUCLEOTIDE SEQUENCE [LARGE SCALE GENOMIC DNA]</scope>
    <source>
        <strain evidence="2 3">CBS 675.73</strain>
    </source>
</reference>
<sequence>MQRDVSISLVGHWLAAHKLANQNLKLRHYISIATPHLGFTYKSPIPPDLATVVARQTGRDLFLTEVTPILTAMAQSPSAVFMVDDSFVKPVSIGSIATPIKGILNSLPVVYTGGLSSLSTTQPLLKDISDHANDSAAFQLQLLTASTEEAVHMKQVEAILSGLNSLTWTKMEIFPSRPLFAHEDVIVKTELWQVQFGSAVIEDFVERLLA</sequence>
<protein>
    <recommendedName>
        <fullName evidence="1">DUF676 domain-containing protein</fullName>
    </recommendedName>
</protein>
<dbReference type="Pfam" id="PF05057">
    <property type="entry name" value="DUF676"/>
    <property type="match status" value="1"/>
</dbReference>
<evidence type="ECO:0000313" key="3">
    <source>
        <dbReference type="Proteomes" id="UP000320333"/>
    </source>
</evidence>
<name>A0A507DVG0_9FUNG</name>
<organism evidence="2 3">
    <name type="scientific">Chytriomyces confervae</name>
    <dbReference type="NCBI Taxonomy" id="246404"/>
    <lineage>
        <taxon>Eukaryota</taxon>
        <taxon>Fungi</taxon>
        <taxon>Fungi incertae sedis</taxon>
        <taxon>Chytridiomycota</taxon>
        <taxon>Chytridiomycota incertae sedis</taxon>
        <taxon>Chytridiomycetes</taxon>
        <taxon>Chytridiales</taxon>
        <taxon>Chytriomycetaceae</taxon>
        <taxon>Chytriomyces</taxon>
    </lineage>
</organism>
<dbReference type="EMBL" id="QEAP01000834">
    <property type="protein sequence ID" value="TPX55734.1"/>
    <property type="molecule type" value="Genomic_DNA"/>
</dbReference>
<dbReference type="Proteomes" id="UP000320333">
    <property type="component" value="Unassembled WGS sequence"/>
</dbReference>
<evidence type="ECO:0000259" key="1">
    <source>
        <dbReference type="Pfam" id="PF05057"/>
    </source>
</evidence>